<evidence type="ECO:0000313" key="11">
    <source>
        <dbReference type="Proteomes" id="UP000243217"/>
    </source>
</evidence>
<feature type="transmembrane region" description="Helical" evidence="9">
    <location>
        <begin position="344"/>
        <end position="366"/>
    </location>
</feature>
<feature type="binding site" evidence="7">
    <location>
        <position position="297"/>
    </location>
    <ligand>
        <name>Ca(2+)</name>
        <dbReference type="ChEBI" id="CHEBI:29108"/>
    </ligand>
</feature>
<keyword evidence="4" id="KW-0378">Hydrolase</keyword>
<dbReference type="SUPFAM" id="SSF54593">
    <property type="entry name" value="Glyoxalase/Bleomycin resistance protein/Dihydroxybiphenyl dioxygenase"/>
    <property type="match status" value="2"/>
</dbReference>
<comment type="subcellular location">
    <subcellularLocation>
        <location evidence="1">Membrane</location>
        <topology evidence="1">Multi-pass membrane protein</topology>
    </subcellularLocation>
</comment>
<evidence type="ECO:0000256" key="1">
    <source>
        <dbReference type="ARBA" id="ARBA00004141"/>
    </source>
</evidence>
<dbReference type="InterPro" id="IPR029068">
    <property type="entry name" value="Glyas_Bleomycin-R_OHBP_Dase"/>
</dbReference>
<keyword evidence="11" id="KW-1185">Reference proteome</keyword>
<dbReference type="EMBL" id="JNBS01000458">
    <property type="protein sequence ID" value="OQS05427.1"/>
    <property type="molecule type" value="Genomic_DNA"/>
</dbReference>
<protein>
    <submittedName>
        <fullName evidence="10">Uncharacterized protein</fullName>
    </submittedName>
</protein>
<dbReference type="GO" id="GO:0046872">
    <property type="term" value="F:metal ion binding"/>
    <property type="evidence" value="ECO:0007669"/>
    <property type="project" value="UniProtKB-KW"/>
</dbReference>
<sequence>MPIKLLEHINLSIRDGGEANTVSARFYLDILGCARDPRMEWMVHANIGLGQFHLLPKQPCNQHINGHIALFYNDLNALRFRLLDLNYPFIENFGSVLNKGTVKEWNFEAATELYYHLVLHDPSGNQIICFESPLKYGEHCRDIGSHPGKRSLGDGLAYIKFLVRPGICQGISSFYQKFFGAKVICRKMNNEDYCTVYCDQFQRLIFEETNKPLLPYDGYHICIYIDDLEKAYHALEEKQLIWTNPVYEDKCNTWDETRKWNQFRILNIIDPLTNETLVQLEHEVRPLSHSRCPLKCEDNYVWSYYIAEWWNSWSNVPSIALAVYAMYKSRQVYIETHQPTSIRIAYLVPLIVFAGSFAFHCSLTYVGQLLDELPMMYGTLYFHYISLRHNPIMKWVVILFAIALTGMMAIYRDAPLPFQVAYGTLVAGLLLRSILFNHNHKDVRNTRLLNLGAILYVSAFVLWLFDQHFCSTVKPLHFHALWHLLSGAGTFVWIQFACAHEFSISKKGLHMQSIAMVLPYTTAIQRD</sequence>
<gene>
    <name evidence="10" type="ORF">THRCLA_02437</name>
</gene>
<evidence type="ECO:0000256" key="2">
    <source>
        <dbReference type="ARBA" id="ARBA00009780"/>
    </source>
</evidence>
<dbReference type="CDD" id="cd06587">
    <property type="entry name" value="VOC"/>
    <property type="match status" value="2"/>
</dbReference>
<dbReference type="InterPro" id="IPR008901">
    <property type="entry name" value="ACER"/>
</dbReference>
<evidence type="ECO:0000256" key="4">
    <source>
        <dbReference type="ARBA" id="ARBA00022801"/>
    </source>
</evidence>
<evidence type="ECO:0000256" key="5">
    <source>
        <dbReference type="ARBA" id="ARBA00022989"/>
    </source>
</evidence>
<evidence type="ECO:0000256" key="6">
    <source>
        <dbReference type="ARBA" id="ARBA00023136"/>
    </source>
</evidence>
<feature type="binding site" evidence="7">
    <location>
        <position position="299"/>
    </location>
    <ligand>
        <name>Ca(2+)</name>
        <dbReference type="ChEBI" id="CHEBI:29108"/>
    </ligand>
</feature>
<reference evidence="10 11" key="1">
    <citation type="journal article" date="2014" name="Genome Biol. Evol.">
        <title>The secreted proteins of Achlya hypogyna and Thraustotheca clavata identify the ancestral oomycete secretome and reveal gene acquisitions by horizontal gene transfer.</title>
        <authorList>
            <person name="Misner I."/>
            <person name="Blouin N."/>
            <person name="Leonard G."/>
            <person name="Richards T.A."/>
            <person name="Lane C.E."/>
        </authorList>
    </citation>
    <scope>NUCLEOTIDE SEQUENCE [LARGE SCALE GENOMIC DNA]</scope>
    <source>
        <strain evidence="10 11">ATCC 34112</strain>
    </source>
</reference>
<keyword evidence="7" id="KW-0479">Metal-binding</keyword>
<feature type="binding site" evidence="8">
    <location>
        <position position="360"/>
    </location>
    <ligand>
        <name>Zn(2+)</name>
        <dbReference type="ChEBI" id="CHEBI:29105"/>
        <note>catalytic</note>
    </ligand>
</feature>
<keyword evidence="8" id="KW-0862">Zinc</keyword>
<keyword evidence="3 9" id="KW-0812">Transmembrane</keyword>
<dbReference type="STRING" id="74557.A0A1W0A566"/>
<dbReference type="Gene3D" id="3.10.180.10">
    <property type="entry name" value="2,3-Dihydroxybiphenyl 1,2-Dioxygenase, domain 1"/>
    <property type="match status" value="2"/>
</dbReference>
<feature type="transmembrane region" description="Helical" evidence="9">
    <location>
        <begin position="448"/>
        <end position="465"/>
    </location>
</feature>
<feature type="transmembrane region" description="Helical" evidence="9">
    <location>
        <begin position="392"/>
        <end position="411"/>
    </location>
</feature>
<keyword evidence="5 9" id="KW-1133">Transmembrane helix</keyword>
<dbReference type="GO" id="GO:0016811">
    <property type="term" value="F:hydrolase activity, acting on carbon-nitrogen (but not peptide) bonds, in linear amides"/>
    <property type="evidence" value="ECO:0007669"/>
    <property type="project" value="InterPro"/>
</dbReference>
<feature type="binding site" evidence="8">
    <location>
        <position position="483"/>
    </location>
    <ligand>
        <name>Zn(2+)</name>
        <dbReference type="ChEBI" id="CHEBI:29105"/>
        <note>catalytic</note>
    </ligand>
</feature>
<evidence type="ECO:0000256" key="8">
    <source>
        <dbReference type="PIRSR" id="PIRSR608901-2"/>
    </source>
</evidence>
<feature type="binding site" evidence="8">
    <location>
        <position position="479"/>
    </location>
    <ligand>
        <name>Zn(2+)</name>
        <dbReference type="ChEBI" id="CHEBI:29105"/>
        <note>catalytic</note>
    </ligand>
</feature>
<keyword evidence="6 9" id="KW-0472">Membrane</keyword>
<evidence type="ECO:0000256" key="7">
    <source>
        <dbReference type="PIRSR" id="PIRSR608901-1"/>
    </source>
</evidence>
<dbReference type="PANTHER" id="PTHR40280:SF1">
    <property type="entry name" value="VOC DOMAIN-CONTAINING PROTEIN"/>
    <property type="match status" value="1"/>
</dbReference>
<evidence type="ECO:0000313" key="10">
    <source>
        <dbReference type="EMBL" id="OQS05427.1"/>
    </source>
</evidence>
<evidence type="ECO:0000256" key="9">
    <source>
        <dbReference type="SAM" id="Phobius"/>
    </source>
</evidence>
<organism evidence="10 11">
    <name type="scientific">Thraustotheca clavata</name>
    <dbReference type="NCBI Taxonomy" id="74557"/>
    <lineage>
        <taxon>Eukaryota</taxon>
        <taxon>Sar</taxon>
        <taxon>Stramenopiles</taxon>
        <taxon>Oomycota</taxon>
        <taxon>Saprolegniomycetes</taxon>
        <taxon>Saprolegniales</taxon>
        <taxon>Achlyaceae</taxon>
        <taxon>Thraustotheca</taxon>
    </lineage>
</organism>
<comment type="caution">
    <text evidence="10">The sequence shown here is derived from an EMBL/GenBank/DDBJ whole genome shotgun (WGS) entry which is preliminary data.</text>
</comment>
<dbReference type="Proteomes" id="UP000243217">
    <property type="component" value="Unassembled WGS sequence"/>
</dbReference>
<accession>A0A1W0A566</accession>
<comment type="similarity">
    <text evidence="2">Belongs to the alkaline ceramidase family.</text>
</comment>
<dbReference type="PANTHER" id="PTHR40280">
    <property type="entry name" value="BLR6907 PROTEIN"/>
    <property type="match status" value="1"/>
</dbReference>
<dbReference type="GO" id="GO:0016020">
    <property type="term" value="C:membrane"/>
    <property type="evidence" value="ECO:0007669"/>
    <property type="project" value="UniProtKB-SubCell"/>
</dbReference>
<comment type="cofactor">
    <cofactor evidence="8">
        <name>Zn(2+)</name>
        <dbReference type="ChEBI" id="CHEBI:29105"/>
    </cofactor>
</comment>
<dbReference type="Pfam" id="PF05875">
    <property type="entry name" value="Ceramidase"/>
    <property type="match status" value="1"/>
</dbReference>
<dbReference type="GO" id="GO:0006672">
    <property type="term" value="P:ceramide metabolic process"/>
    <property type="evidence" value="ECO:0007669"/>
    <property type="project" value="InterPro"/>
</dbReference>
<feature type="transmembrane region" description="Helical" evidence="9">
    <location>
        <begin position="417"/>
        <end position="436"/>
    </location>
</feature>
<feature type="binding site" evidence="7">
    <location>
        <position position="308"/>
    </location>
    <ligand>
        <name>Ca(2+)</name>
        <dbReference type="ChEBI" id="CHEBI:29108"/>
    </ligand>
</feature>
<evidence type="ECO:0000256" key="3">
    <source>
        <dbReference type="ARBA" id="ARBA00022692"/>
    </source>
</evidence>
<dbReference type="AlphaFoldDB" id="A0A1W0A566"/>
<proteinExistence type="inferred from homology"/>
<name>A0A1W0A566_9STRA</name>
<keyword evidence="7" id="KW-0106">Calcium</keyword>
<feature type="transmembrane region" description="Helical" evidence="9">
    <location>
        <begin position="480"/>
        <end position="499"/>
    </location>
</feature>
<dbReference type="OrthoDB" id="410751at2759"/>